<dbReference type="GO" id="GO:0019693">
    <property type="term" value="P:ribose phosphate metabolic process"/>
    <property type="evidence" value="ECO:0007669"/>
    <property type="project" value="TreeGrafter"/>
</dbReference>
<keyword evidence="7 13" id="KW-0460">Magnesium</keyword>
<dbReference type="GO" id="GO:0005829">
    <property type="term" value="C:cytosol"/>
    <property type="evidence" value="ECO:0007669"/>
    <property type="project" value="TreeGrafter"/>
</dbReference>
<evidence type="ECO:0000259" key="15">
    <source>
        <dbReference type="PROSITE" id="PS51462"/>
    </source>
</evidence>
<protein>
    <recommendedName>
        <fullName evidence="4">ADP-ribose pyrophosphatase</fullName>
        <ecNumber evidence="3">3.6.1.13</ecNumber>
    </recommendedName>
    <alternativeName>
        <fullName evidence="9">ADP-ribose diphosphatase</fullName>
    </alternativeName>
    <alternativeName>
        <fullName evidence="11">ADP-ribose phosphohydrolase</fullName>
    </alternativeName>
    <alternativeName>
        <fullName evidence="10">Adenosine diphosphoribose pyrophosphatase</fullName>
    </alternativeName>
</protein>
<dbReference type="Gene3D" id="3.90.79.10">
    <property type="entry name" value="Nucleoside Triphosphate Pyrophosphohydrolase"/>
    <property type="match status" value="1"/>
</dbReference>
<evidence type="ECO:0000256" key="12">
    <source>
        <dbReference type="ARBA" id="ARBA00049546"/>
    </source>
</evidence>
<evidence type="ECO:0000256" key="10">
    <source>
        <dbReference type="ARBA" id="ARBA00030308"/>
    </source>
</evidence>
<dbReference type="CDD" id="cd24155">
    <property type="entry name" value="NUDIX_ADPRase"/>
    <property type="match status" value="1"/>
</dbReference>
<reference evidence="16 17" key="1">
    <citation type="submission" date="2016-10" db="EMBL/GenBank/DDBJ databases">
        <title>Genome sequence of Planktotalea frisia SH6-1.</title>
        <authorList>
            <person name="Poehlein A."/>
            <person name="Bakenhus I."/>
            <person name="Voget S."/>
            <person name="Brinkhoff T."/>
            <person name="Simon M."/>
        </authorList>
    </citation>
    <scope>NUCLEOTIDE SEQUENCE [LARGE SCALE GENOMIC DNA]</scope>
    <source>
        <strain evidence="16 17">SH6-1</strain>
    </source>
</reference>
<dbReference type="CDD" id="cd06661">
    <property type="entry name" value="GGCT_like"/>
    <property type="match status" value="1"/>
</dbReference>
<dbReference type="Gene3D" id="3.10.490.10">
    <property type="entry name" value="Gamma-glutamyl cyclotransferase-like"/>
    <property type="match status" value="1"/>
</dbReference>
<evidence type="ECO:0000256" key="7">
    <source>
        <dbReference type="ARBA" id="ARBA00022842"/>
    </source>
</evidence>
<dbReference type="PROSITE" id="PS51462">
    <property type="entry name" value="NUDIX"/>
    <property type="match status" value="1"/>
</dbReference>
<evidence type="ECO:0000256" key="11">
    <source>
        <dbReference type="ARBA" id="ARBA00033056"/>
    </source>
</evidence>
<proteinExistence type="inferred from homology"/>
<evidence type="ECO:0000256" key="5">
    <source>
        <dbReference type="ARBA" id="ARBA00022723"/>
    </source>
</evidence>
<keyword evidence="6 16" id="KW-0378">Hydrolase</keyword>
<evidence type="ECO:0000256" key="6">
    <source>
        <dbReference type="ARBA" id="ARBA00022801"/>
    </source>
</evidence>
<dbReference type="SUPFAM" id="SSF55811">
    <property type="entry name" value="Nudix"/>
    <property type="match status" value="1"/>
</dbReference>
<keyword evidence="5 13" id="KW-0479">Metal-binding</keyword>
<comment type="cofactor">
    <cofactor evidence="1 13">
        <name>Mg(2+)</name>
        <dbReference type="ChEBI" id="CHEBI:18420"/>
    </cofactor>
</comment>
<name>A0A1L9NRF1_9RHOB</name>
<sequence>MNRALFFYGTLCHIPLLEIVLGRSGAEIDISEALLPDHLVSWVKDEPFPMIAAHPRGRARGILVQDLSPQDVDRLRFYEGGFEYDLASVAVELSAGRNAQAEVFFPEVGVWSAGAEWVLDDWIAEWGRVSEAAAREVMEHYGKRSVDEVARLLPFFRARGWAKQLAQETAPTSLRRDTSSADVTLKPTGDGFAEFFRLDTFELSYPRFDGTQSETLQRSAFVAYDAALVLPYDPKNDLVMLIEQLRYGPLMREDPKPWVLEPIAGLVDAGEPPMEAARREAVEEAGIDLRDIRPMMKVYPSPGYSTEFFHCFLGICALDPAMEGTHGLASENEDIRTHVISFDRAMALVDSGEINLAPTTMMLLWIARHRESLRANA</sequence>
<dbReference type="OrthoDB" id="5292471at2"/>
<dbReference type="AlphaFoldDB" id="A0A1L9NRF1"/>
<evidence type="ECO:0000256" key="13">
    <source>
        <dbReference type="PIRSR" id="PIRSR604385-2"/>
    </source>
</evidence>
<gene>
    <name evidence="16" type="primary">nudF</name>
    <name evidence="16" type="ORF">PFRI_39590</name>
</gene>
<dbReference type="EC" id="3.6.1.13" evidence="3"/>
<comment type="caution">
    <text evidence="16">The sequence shown here is derived from an EMBL/GenBank/DDBJ whole genome shotgun (WGS) entry which is preliminary data.</text>
</comment>
<dbReference type="InterPro" id="IPR015797">
    <property type="entry name" value="NUDIX_hydrolase-like_dom_sf"/>
</dbReference>
<dbReference type="STRING" id="696762.PFRI_39590"/>
<feature type="binding site" evidence="13">
    <location>
        <position position="284"/>
    </location>
    <ligand>
        <name>Mg(2+)</name>
        <dbReference type="ChEBI" id="CHEBI:18420"/>
        <label>1</label>
    </ligand>
</feature>
<feature type="domain" description="Nudix hydrolase" evidence="15">
    <location>
        <begin position="222"/>
        <end position="362"/>
    </location>
</feature>
<accession>A0A1L9NRF1</accession>
<comment type="function">
    <text evidence="8">Acts on ADP-mannose and ADP-glucose as well as ADP-ribose. Prevents glycogen biosynthesis. The reaction catalyzed by this enzyme is a limiting step of the gluconeogenic process.</text>
</comment>
<dbReference type="Pfam" id="PF00293">
    <property type="entry name" value="NUDIX"/>
    <property type="match status" value="1"/>
</dbReference>
<comment type="similarity">
    <text evidence="2">Belongs to the Nudix hydrolase family. NudF subfamily.</text>
</comment>
<evidence type="ECO:0000256" key="14">
    <source>
        <dbReference type="PIRSR" id="PIRSR604385-3"/>
    </source>
</evidence>
<evidence type="ECO:0000313" key="17">
    <source>
        <dbReference type="Proteomes" id="UP000184514"/>
    </source>
</evidence>
<evidence type="ECO:0000256" key="4">
    <source>
        <dbReference type="ARBA" id="ARBA00013297"/>
    </source>
</evidence>
<comment type="catalytic activity">
    <reaction evidence="12">
        <text>ADP-D-ribose + H2O = D-ribose 5-phosphate + AMP + 2 H(+)</text>
        <dbReference type="Rhea" id="RHEA:10412"/>
        <dbReference type="ChEBI" id="CHEBI:15377"/>
        <dbReference type="ChEBI" id="CHEBI:15378"/>
        <dbReference type="ChEBI" id="CHEBI:57967"/>
        <dbReference type="ChEBI" id="CHEBI:78346"/>
        <dbReference type="ChEBI" id="CHEBI:456215"/>
        <dbReference type="EC" id="3.6.1.13"/>
    </reaction>
</comment>
<dbReference type="InterPro" id="IPR000086">
    <property type="entry name" value="NUDIX_hydrolase_dom"/>
</dbReference>
<evidence type="ECO:0000256" key="1">
    <source>
        <dbReference type="ARBA" id="ARBA00001946"/>
    </source>
</evidence>
<feature type="binding site" evidence="13">
    <location>
        <position position="280"/>
    </location>
    <ligand>
        <name>Mg(2+)</name>
        <dbReference type="ChEBI" id="CHEBI:18420"/>
        <label>1</label>
    </ligand>
</feature>
<evidence type="ECO:0000256" key="2">
    <source>
        <dbReference type="ARBA" id="ARBA00007482"/>
    </source>
</evidence>
<dbReference type="RefSeq" id="WP_072632423.1">
    <property type="nucleotide sequence ID" value="NZ_MLCB01000214.1"/>
</dbReference>
<dbReference type="PROSITE" id="PS00893">
    <property type="entry name" value="NUDIX_BOX"/>
    <property type="match status" value="1"/>
</dbReference>
<dbReference type="InterPro" id="IPR009288">
    <property type="entry name" value="AIG2-like_dom"/>
</dbReference>
<keyword evidence="17" id="KW-1185">Reference proteome</keyword>
<dbReference type="InterPro" id="IPR004385">
    <property type="entry name" value="NDP_pyrophosphatase"/>
</dbReference>
<feature type="binding site" evidence="13">
    <location>
        <position position="264"/>
    </location>
    <ligand>
        <name>Mg(2+)</name>
        <dbReference type="ChEBI" id="CHEBI:18420"/>
        <label>1</label>
    </ligand>
</feature>
<feature type="binding site" evidence="13">
    <location>
        <position position="333"/>
    </location>
    <ligand>
        <name>Mg(2+)</name>
        <dbReference type="ChEBI" id="CHEBI:18420"/>
        <label>1</label>
    </ligand>
</feature>
<dbReference type="Pfam" id="PF06094">
    <property type="entry name" value="GGACT"/>
    <property type="match status" value="1"/>
</dbReference>
<dbReference type="InterPro" id="IPR013024">
    <property type="entry name" value="GGCT-like"/>
</dbReference>
<evidence type="ECO:0000256" key="9">
    <source>
        <dbReference type="ARBA" id="ARBA00030162"/>
    </source>
</evidence>
<dbReference type="PANTHER" id="PTHR11839">
    <property type="entry name" value="UDP/ADP-SUGAR PYROPHOSPHATASE"/>
    <property type="match status" value="1"/>
</dbReference>
<organism evidence="16 17">
    <name type="scientific">Planktotalea frisia</name>
    <dbReference type="NCBI Taxonomy" id="696762"/>
    <lineage>
        <taxon>Bacteria</taxon>
        <taxon>Pseudomonadati</taxon>
        <taxon>Pseudomonadota</taxon>
        <taxon>Alphaproteobacteria</taxon>
        <taxon>Rhodobacterales</taxon>
        <taxon>Paracoccaceae</taxon>
        <taxon>Planktotalea</taxon>
    </lineage>
</organism>
<evidence type="ECO:0000313" key="16">
    <source>
        <dbReference type="EMBL" id="OJI91878.1"/>
    </source>
</evidence>
<dbReference type="InterPro" id="IPR020084">
    <property type="entry name" value="NUDIX_hydrolase_CS"/>
</dbReference>
<dbReference type="Proteomes" id="UP000184514">
    <property type="component" value="Unassembled WGS sequence"/>
</dbReference>
<dbReference type="GO" id="GO:0006753">
    <property type="term" value="P:nucleoside phosphate metabolic process"/>
    <property type="evidence" value="ECO:0007669"/>
    <property type="project" value="TreeGrafter"/>
</dbReference>
<evidence type="ECO:0000256" key="3">
    <source>
        <dbReference type="ARBA" id="ARBA00012453"/>
    </source>
</evidence>
<evidence type="ECO:0000256" key="8">
    <source>
        <dbReference type="ARBA" id="ARBA00025164"/>
    </source>
</evidence>
<dbReference type="GO" id="GO:0047631">
    <property type="term" value="F:ADP-ribose diphosphatase activity"/>
    <property type="evidence" value="ECO:0007669"/>
    <property type="project" value="UniProtKB-EC"/>
</dbReference>
<dbReference type="NCBIfam" id="TIGR00052">
    <property type="entry name" value="nudix-type nucleoside diphosphatase, YffH/AdpP family"/>
    <property type="match status" value="1"/>
</dbReference>
<feature type="short sequence motif" description="Nudix box" evidence="14">
    <location>
        <begin position="265"/>
        <end position="287"/>
    </location>
</feature>
<dbReference type="GO" id="GO:0019144">
    <property type="term" value="F:ADP-sugar diphosphatase activity"/>
    <property type="evidence" value="ECO:0007669"/>
    <property type="project" value="TreeGrafter"/>
</dbReference>
<dbReference type="EMBL" id="MLCB01000214">
    <property type="protein sequence ID" value="OJI91878.1"/>
    <property type="molecule type" value="Genomic_DNA"/>
</dbReference>
<dbReference type="PANTHER" id="PTHR11839:SF5">
    <property type="entry name" value="ADP-RIBOSE PYROPHOSPHATASE"/>
    <property type="match status" value="1"/>
</dbReference>
<dbReference type="GO" id="GO:0046872">
    <property type="term" value="F:metal ion binding"/>
    <property type="evidence" value="ECO:0007669"/>
    <property type="project" value="UniProtKB-KW"/>
</dbReference>